<gene>
    <name evidence="1" type="ORF">OA50_00737</name>
</gene>
<dbReference type="AlphaFoldDB" id="A0A0B3SDV4"/>
<evidence type="ECO:0000313" key="2">
    <source>
        <dbReference type="Proteomes" id="UP000030960"/>
    </source>
</evidence>
<reference evidence="1 2" key="1">
    <citation type="submission" date="2014-10" db="EMBL/GenBank/DDBJ databases">
        <title>Genome sequence of Ponticoccus sp. strain UMTAT08 isolated from clonal culture of toxic dinoflagellate Alexandrium tamiyavanichii.</title>
        <authorList>
            <person name="Gan H.Y."/>
            <person name="Muhd D.-D."/>
            <person name="Mohd Noor M.E."/>
            <person name="Yeong Y.S."/>
            <person name="Usup G."/>
        </authorList>
    </citation>
    <scope>NUCLEOTIDE SEQUENCE [LARGE SCALE GENOMIC DNA]</scope>
    <source>
        <strain evidence="1 2">UMTAT08</strain>
    </source>
</reference>
<sequence length="160" mass="17742">MQIETSQLRIVAPRSQLNFLDIQSVTLARPLTPIQTYGHLSGWMAQRFGWAFRVRDALSAPFGVRPIRGFSGRTPAAATEGEKLDFFLVEQATPEVLVLTERDRHLDVMTCIACLGGHVTITSSVVTHNGFGRLYMAVVGPAHRVIIRRSLARLKDQANT</sequence>
<protein>
    <recommendedName>
        <fullName evidence="3">DUF2867 domain-containing protein</fullName>
    </recommendedName>
</protein>
<evidence type="ECO:0008006" key="3">
    <source>
        <dbReference type="Google" id="ProtNLM"/>
    </source>
</evidence>
<dbReference type="Proteomes" id="UP000030960">
    <property type="component" value="Unassembled WGS sequence"/>
</dbReference>
<dbReference type="EMBL" id="JSUQ01000002">
    <property type="protein sequence ID" value="KHQ54901.1"/>
    <property type="molecule type" value="Genomic_DNA"/>
</dbReference>
<comment type="caution">
    <text evidence="1">The sequence shown here is derived from an EMBL/GenBank/DDBJ whole genome shotgun (WGS) entry which is preliminary data.</text>
</comment>
<dbReference type="InterPro" id="IPR021295">
    <property type="entry name" value="DUF2867"/>
</dbReference>
<dbReference type="STRING" id="561184.SAMN05216376_12819"/>
<keyword evidence="2" id="KW-1185">Reference proteome</keyword>
<dbReference type="PATRIC" id="fig|1515334.3.peg.750"/>
<dbReference type="Pfam" id="PF11066">
    <property type="entry name" value="DUF2867"/>
    <property type="match status" value="1"/>
</dbReference>
<evidence type="ECO:0000313" key="1">
    <source>
        <dbReference type="EMBL" id="KHQ54901.1"/>
    </source>
</evidence>
<dbReference type="OrthoDB" id="7058586at2"/>
<proteinExistence type="predicted"/>
<accession>A0A0B3SDV4</accession>
<name>A0A0B3SDV4_9RHOB</name>
<dbReference type="RefSeq" id="WP_043137428.1">
    <property type="nucleotide sequence ID" value="NZ_JSUQ01000002.1"/>
</dbReference>
<organism evidence="1 2">
    <name type="scientific">Mameliella alba</name>
    <dbReference type="NCBI Taxonomy" id="561184"/>
    <lineage>
        <taxon>Bacteria</taxon>
        <taxon>Pseudomonadati</taxon>
        <taxon>Pseudomonadota</taxon>
        <taxon>Alphaproteobacteria</taxon>
        <taxon>Rhodobacterales</taxon>
        <taxon>Roseobacteraceae</taxon>
        <taxon>Mameliella</taxon>
    </lineage>
</organism>